<comment type="caution">
    <text evidence="1">The sequence shown here is derived from an EMBL/GenBank/DDBJ whole genome shotgun (WGS) entry which is preliminary data.</text>
</comment>
<gene>
    <name evidence="1" type="ORF">LOK49_LG02G01611</name>
</gene>
<sequence length="444" mass="50145">MSFIIWLLDLLSKSHEEYGPVVKLWLGPTQLLVSIKDPELIKEMLLKAKDKLPLTGRAFHLAFGRSSLFVSSFKEVQKRGDLLATEVNGKLLQRANLIPTKVVDCVMERIQDIMSKGSLDCKMVSQHLAFTVLGATLFGDAFLGWSEATIYEELLMMIAKDACFWASYSVTPIWNQGFWRYQYLCTKLKSLTQDIIQRCRQNYKLFCQMDQNSYHETRNTVGGAASAASHSANVVTPDNIFLQEFDDHVNEREPCGNIMSVMFHGHLTTAGLIGNVLARLATNPEIQDKIHSEIIMVRKGSLGQDQQSVKQMLFLLATLYESARLLPAGPLLQRCSLKHDFNLKTGVMIPAGAILVMPVQLVQMDDSSWGSDANQFNPYRFLSKAEKKSDIKNVWMWDRTHVLNDPNENAIRLQSGSENDPKPMMNQLLPNPKIVFCEEGQLNK</sequence>
<proteinExistence type="predicted"/>
<organism evidence="1 2">
    <name type="scientific">Camellia lanceoleosa</name>
    <dbReference type="NCBI Taxonomy" id="1840588"/>
    <lineage>
        <taxon>Eukaryota</taxon>
        <taxon>Viridiplantae</taxon>
        <taxon>Streptophyta</taxon>
        <taxon>Embryophyta</taxon>
        <taxon>Tracheophyta</taxon>
        <taxon>Spermatophyta</taxon>
        <taxon>Magnoliopsida</taxon>
        <taxon>eudicotyledons</taxon>
        <taxon>Gunneridae</taxon>
        <taxon>Pentapetalae</taxon>
        <taxon>asterids</taxon>
        <taxon>Ericales</taxon>
        <taxon>Theaceae</taxon>
        <taxon>Camellia</taxon>
    </lineage>
</organism>
<reference evidence="1 2" key="1">
    <citation type="journal article" date="2022" name="Plant J.">
        <title>Chromosome-level genome of Camellia lanceoleosa provides a valuable resource for understanding genome evolution and self-incompatibility.</title>
        <authorList>
            <person name="Gong W."/>
            <person name="Xiao S."/>
            <person name="Wang L."/>
            <person name="Liao Z."/>
            <person name="Chang Y."/>
            <person name="Mo W."/>
            <person name="Hu G."/>
            <person name="Li W."/>
            <person name="Zhao G."/>
            <person name="Zhu H."/>
            <person name="Hu X."/>
            <person name="Ji K."/>
            <person name="Xiang X."/>
            <person name="Song Q."/>
            <person name="Yuan D."/>
            <person name="Jin S."/>
            <person name="Zhang L."/>
        </authorList>
    </citation>
    <scope>NUCLEOTIDE SEQUENCE [LARGE SCALE GENOMIC DNA]</scope>
    <source>
        <strain evidence="1">SQ_2022a</strain>
    </source>
</reference>
<dbReference type="Proteomes" id="UP001060215">
    <property type="component" value="Chromosome 3"/>
</dbReference>
<dbReference type="EMBL" id="CM045760">
    <property type="protein sequence ID" value="KAI8025398.1"/>
    <property type="molecule type" value="Genomic_DNA"/>
</dbReference>
<evidence type="ECO:0000313" key="1">
    <source>
        <dbReference type="EMBL" id="KAI8025398.1"/>
    </source>
</evidence>
<protein>
    <submittedName>
        <fullName evidence="1">Cytochrome P450 714C3</fullName>
    </submittedName>
</protein>
<name>A0ACC0IIA2_9ERIC</name>
<evidence type="ECO:0000313" key="2">
    <source>
        <dbReference type="Proteomes" id="UP001060215"/>
    </source>
</evidence>
<keyword evidence="2" id="KW-1185">Reference proteome</keyword>
<accession>A0ACC0IIA2</accession>